<name>A0A2P7VAS6_9BACL</name>
<evidence type="ECO:0000313" key="2">
    <source>
        <dbReference type="EMBL" id="PSJ96328.1"/>
    </source>
</evidence>
<organism evidence="2 3">
    <name type="scientific">Brevibacillus fortis</name>
    <dbReference type="NCBI Taxonomy" id="2126352"/>
    <lineage>
        <taxon>Bacteria</taxon>
        <taxon>Bacillati</taxon>
        <taxon>Bacillota</taxon>
        <taxon>Bacilli</taxon>
        <taxon>Bacillales</taxon>
        <taxon>Paenibacillaceae</taxon>
        <taxon>Brevibacillus</taxon>
    </lineage>
</organism>
<proteinExistence type="predicted"/>
<accession>A0A2P7VAS6</accession>
<dbReference type="AlphaFoldDB" id="A0A2P7VAS6"/>
<gene>
    <name evidence="2" type="ORF">C7R93_11610</name>
</gene>
<protein>
    <submittedName>
        <fullName evidence="2">Uncharacterized protein</fullName>
    </submittedName>
</protein>
<feature type="chain" id="PRO_5038720603" evidence="1">
    <location>
        <begin position="20"/>
        <end position="153"/>
    </location>
</feature>
<evidence type="ECO:0000256" key="1">
    <source>
        <dbReference type="SAM" id="SignalP"/>
    </source>
</evidence>
<comment type="caution">
    <text evidence="2">The sequence shown here is derived from an EMBL/GenBank/DDBJ whole genome shotgun (WGS) entry which is preliminary data.</text>
</comment>
<dbReference type="RefSeq" id="WP_106838946.1">
    <property type="nucleotide sequence ID" value="NZ_JBCNIW010000024.1"/>
</dbReference>
<sequence>MNRMTCVMLVMGIMLMAQSTTGLVPQVSGYDGYVRKGNSSNRYEVSGITNAGAFEAFFGKLQEAVKKNDKTEVAKHMRYPLRVNKDGKSSFIKDEQQFLEEYDRIMTDKVKEAFLQQKVTDTFVNDQGVMVGNGEMWLGQFSNRFVVFAVNVE</sequence>
<dbReference type="OrthoDB" id="116695at2"/>
<dbReference type="Proteomes" id="UP000240419">
    <property type="component" value="Unassembled WGS sequence"/>
</dbReference>
<reference evidence="2 3" key="1">
    <citation type="submission" date="2018-03" db="EMBL/GenBank/DDBJ databases">
        <title>Brevisbacillus phylogenomics.</title>
        <authorList>
            <person name="Dunlap C."/>
        </authorList>
    </citation>
    <scope>NUCLEOTIDE SEQUENCE [LARGE SCALE GENOMIC DNA]</scope>
    <source>
        <strain evidence="2 3">NRRL NRS-1210</strain>
    </source>
</reference>
<keyword evidence="3" id="KW-1185">Reference proteome</keyword>
<feature type="signal peptide" evidence="1">
    <location>
        <begin position="1"/>
        <end position="19"/>
    </location>
</feature>
<evidence type="ECO:0000313" key="3">
    <source>
        <dbReference type="Proteomes" id="UP000240419"/>
    </source>
</evidence>
<dbReference type="EMBL" id="PXZM01000016">
    <property type="protein sequence ID" value="PSJ96328.1"/>
    <property type="molecule type" value="Genomic_DNA"/>
</dbReference>
<keyword evidence="1" id="KW-0732">Signal</keyword>